<dbReference type="Gene3D" id="3.40.50.720">
    <property type="entry name" value="NAD(P)-binding Rossmann-like Domain"/>
    <property type="match status" value="1"/>
</dbReference>
<feature type="binding site" evidence="8">
    <location>
        <position position="52"/>
    </location>
    <ligand>
        <name>NADPH</name>
        <dbReference type="ChEBI" id="CHEBI:57783"/>
    </ligand>
</feature>
<keyword evidence="5 9" id="KW-0560">Oxidoreductase</keyword>
<gene>
    <name evidence="12" type="ORF">BIW11_12059</name>
</gene>
<dbReference type="InterPro" id="IPR008927">
    <property type="entry name" value="6-PGluconate_DH-like_C_sf"/>
</dbReference>
<name>A0A1V9X8S3_9ACAR</name>
<evidence type="ECO:0000256" key="2">
    <source>
        <dbReference type="ARBA" id="ARBA00005525"/>
    </source>
</evidence>
<dbReference type="Pfam" id="PF03807">
    <property type="entry name" value="F420_oxidored"/>
    <property type="match status" value="1"/>
</dbReference>
<dbReference type="UniPathway" id="UPA00098">
    <property type="reaction ID" value="UER00361"/>
</dbReference>
<comment type="similarity">
    <text evidence="2 9">Belongs to the pyrroline-5-carboxylate reductase family.</text>
</comment>
<dbReference type="STRING" id="418985.A0A1V9X8S3"/>
<evidence type="ECO:0000256" key="5">
    <source>
        <dbReference type="ARBA" id="ARBA00023002"/>
    </source>
</evidence>
<evidence type="ECO:0000256" key="8">
    <source>
        <dbReference type="PIRSR" id="PIRSR000193-1"/>
    </source>
</evidence>
<dbReference type="PROSITE" id="PS00521">
    <property type="entry name" value="P5CR"/>
    <property type="match status" value="1"/>
</dbReference>
<sequence>MDIGFIGAGNMAQAIAKGLLTSYPAQHILVSAPTDRNLAFFEQLGCRTTHDNNTVTSSCNVVFLCIKPKQCEIALREVTWGRPSQLVISVMAGIPLERLYRLLGQGVRVIRCVPNTPMQVAKGVCCLSPGTGVPVQDTQMAIELLRPSCLSVHTVPEPQLDAICALAGSGPAFIYLIIEALSDGAVAMGLPRDLATELAAYTVEGAAAMVARTGKHPAELKDAVCSPGGTTIAGVYAMEKAGVRAGFMAAVEAATKRSIELRNAK</sequence>
<dbReference type="InParanoid" id="A0A1V9X8S3"/>
<evidence type="ECO:0000256" key="4">
    <source>
        <dbReference type="ARBA" id="ARBA00022857"/>
    </source>
</evidence>
<dbReference type="PIRSF" id="PIRSF000193">
    <property type="entry name" value="Pyrrol-5-carb_rd"/>
    <property type="match status" value="1"/>
</dbReference>
<feature type="domain" description="Pyrroline-5-carboxylate reductase dimerisation" evidence="11">
    <location>
        <begin position="157"/>
        <end position="261"/>
    </location>
</feature>
<evidence type="ECO:0000313" key="13">
    <source>
        <dbReference type="Proteomes" id="UP000192247"/>
    </source>
</evidence>
<dbReference type="SUPFAM" id="SSF48179">
    <property type="entry name" value="6-phosphogluconate dehydrogenase C-terminal domain-like"/>
    <property type="match status" value="1"/>
</dbReference>
<dbReference type="Pfam" id="PF14748">
    <property type="entry name" value="P5CR_dimer"/>
    <property type="match status" value="1"/>
</dbReference>
<dbReference type="GO" id="GO:0004735">
    <property type="term" value="F:pyrroline-5-carboxylate reductase activity"/>
    <property type="evidence" value="ECO:0007669"/>
    <property type="project" value="UniProtKB-EC"/>
</dbReference>
<keyword evidence="4 8" id="KW-0521">NADP</keyword>
<evidence type="ECO:0000259" key="10">
    <source>
        <dbReference type="Pfam" id="PF03807"/>
    </source>
</evidence>
<evidence type="ECO:0000256" key="9">
    <source>
        <dbReference type="RuleBase" id="RU003903"/>
    </source>
</evidence>
<comment type="subunit">
    <text evidence="6">Homodecamer; composed of 5 homodimers.</text>
</comment>
<proteinExistence type="inferred from homology"/>
<dbReference type="InterPro" id="IPR036291">
    <property type="entry name" value="NAD(P)-bd_dom_sf"/>
</dbReference>
<comment type="function">
    <text evidence="7">Oxidoreductase that catalyzes the last step in proline biosynthesis, which corresponds to the reduction of pyrroline-5-carboxylate (P5C) to L-proline using NAD(P)H. Proline is synthesized from either glutamate or ornithine; both are converted to P5C, and then to proline via pyrroline-5-carboxylate reductases (PYCRs). PYCR3 is exclusively linked to the biosynthesis of proline from ornithine.</text>
</comment>
<dbReference type="GO" id="GO:0055129">
    <property type="term" value="P:L-proline biosynthetic process"/>
    <property type="evidence" value="ECO:0007669"/>
    <property type="project" value="UniProtKB-UniPathway"/>
</dbReference>
<comment type="catalytic activity">
    <reaction evidence="9">
        <text>L-proline + NADP(+) = (S)-1-pyrroline-5-carboxylate + NADPH + 2 H(+)</text>
        <dbReference type="Rhea" id="RHEA:14109"/>
        <dbReference type="ChEBI" id="CHEBI:15378"/>
        <dbReference type="ChEBI" id="CHEBI:17388"/>
        <dbReference type="ChEBI" id="CHEBI:57783"/>
        <dbReference type="ChEBI" id="CHEBI:58349"/>
        <dbReference type="ChEBI" id="CHEBI:60039"/>
        <dbReference type="EC" id="1.5.1.2"/>
    </reaction>
</comment>
<dbReference type="NCBIfam" id="TIGR00112">
    <property type="entry name" value="proC"/>
    <property type="match status" value="1"/>
</dbReference>
<evidence type="ECO:0000259" key="11">
    <source>
        <dbReference type="Pfam" id="PF14748"/>
    </source>
</evidence>
<reference evidence="12 13" key="1">
    <citation type="journal article" date="2017" name="Gigascience">
        <title>Draft genome of the honey bee ectoparasitic mite, Tropilaelaps mercedesae, is shaped by the parasitic life history.</title>
        <authorList>
            <person name="Dong X."/>
            <person name="Armstrong S.D."/>
            <person name="Xia D."/>
            <person name="Makepeace B.L."/>
            <person name="Darby A.C."/>
            <person name="Kadowaki T."/>
        </authorList>
    </citation>
    <scope>NUCLEOTIDE SEQUENCE [LARGE SCALE GENOMIC DNA]</scope>
    <source>
        <strain evidence="12">Wuxi-XJTLU</strain>
    </source>
</reference>
<dbReference type="InterPro" id="IPR028939">
    <property type="entry name" value="P5C_Rdtase_cat_N"/>
</dbReference>
<keyword evidence="13" id="KW-1185">Reference proteome</keyword>
<dbReference type="InterPro" id="IPR053790">
    <property type="entry name" value="P5CR-like_CS"/>
</dbReference>
<dbReference type="PANTHER" id="PTHR11645">
    <property type="entry name" value="PYRROLINE-5-CARBOXYLATE REDUCTASE"/>
    <property type="match status" value="1"/>
</dbReference>
<dbReference type="FunCoup" id="A0A1V9X8S3">
    <property type="interactions" value="94"/>
</dbReference>
<dbReference type="OrthoDB" id="10263291at2759"/>
<feature type="domain" description="Pyrroline-5-carboxylate reductase catalytic N-terminal" evidence="10">
    <location>
        <begin position="3"/>
        <end position="93"/>
    </location>
</feature>
<dbReference type="HAMAP" id="MF_01925">
    <property type="entry name" value="P5C_reductase"/>
    <property type="match status" value="1"/>
</dbReference>
<dbReference type="PANTHER" id="PTHR11645:SF0">
    <property type="entry name" value="PYRROLINE-5-CARBOXYLATE REDUCTASE 3"/>
    <property type="match status" value="1"/>
</dbReference>
<keyword evidence="9" id="KW-0028">Amino-acid biosynthesis</keyword>
<evidence type="ECO:0000256" key="7">
    <source>
        <dbReference type="ARBA" id="ARBA00049975"/>
    </source>
</evidence>
<dbReference type="EMBL" id="MNPL01019904">
    <property type="protein sequence ID" value="OQR69778.1"/>
    <property type="molecule type" value="Genomic_DNA"/>
</dbReference>
<evidence type="ECO:0000256" key="3">
    <source>
        <dbReference type="ARBA" id="ARBA00022650"/>
    </source>
</evidence>
<dbReference type="Proteomes" id="UP000192247">
    <property type="component" value="Unassembled WGS sequence"/>
</dbReference>
<dbReference type="InterPro" id="IPR000304">
    <property type="entry name" value="Pyrroline-COOH_reductase"/>
</dbReference>
<accession>A0A1V9X8S3</accession>
<dbReference type="EC" id="1.5.1.2" evidence="9"/>
<protein>
    <recommendedName>
        <fullName evidence="9">Pyrroline-5-carboxylate reductase</fullName>
        <ecNumber evidence="9">1.5.1.2</ecNumber>
    </recommendedName>
</protein>
<evidence type="ECO:0000256" key="6">
    <source>
        <dbReference type="ARBA" id="ARBA00038523"/>
    </source>
</evidence>
<evidence type="ECO:0000256" key="1">
    <source>
        <dbReference type="ARBA" id="ARBA00005205"/>
    </source>
</evidence>
<dbReference type="SUPFAM" id="SSF51735">
    <property type="entry name" value="NAD(P)-binding Rossmann-fold domains"/>
    <property type="match status" value="1"/>
</dbReference>
<keyword evidence="3 9" id="KW-0641">Proline biosynthesis</keyword>
<evidence type="ECO:0000313" key="12">
    <source>
        <dbReference type="EMBL" id="OQR69778.1"/>
    </source>
</evidence>
<dbReference type="FunFam" id="1.10.3730.10:FF:000001">
    <property type="entry name" value="Pyrroline-5-carboxylate reductase"/>
    <property type="match status" value="1"/>
</dbReference>
<dbReference type="Gene3D" id="1.10.3730.10">
    <property type="entry name" value="ProC C-terminal domain-like"/>
    <property type="match status" value="1"/>
</dbReference>
<dbReference type="InterPro" id="IPR029036">
    <property type="entry name" value="P5CR_dimer"/>
</dbReference>
<feature type="binding site" evidence="8">
    <location>
        <begin position="6"/>
        <end position="11"/>
    </location>
    <ligand>
        <name>NADP(+)</name>
        <dbReference type="ChEBI" id="CHEBI:58349"/>
    </ligand>
</feature>
<comment type="pathway">
    <text evidence="1 9">Amino-acid biosynthesis; L-proline biosynthesis; L-proline from L-glutamate 5-semialdehyde: step 1/1.</text>
</comment>
<organism evidence="12 13">
    <name type="scientific">Tropilaelaps mercedesae</name>
    <dbReference type="NCBI Taxonomy" id="418985"/>
    <lineage>
        <taxon>Eukaryota</taxon>
        <taxon>Metazoa</taxon>
        <taxon>Ecdysozoa</taxon>
        <taxon>Arthropoda</taxon>
        <taxon>Chelicerata</taxon>
        <taxon>Arachnida</taxon>
        <taxon>Acari</taxon>
        <taxon>Parasitiformes</taxon>
        <taxon>Mesostigmata</taxon>
        <taxon>Gamasina</taxon>
        <taxon>Dermanyssoidea</taxon>
        <taxon>Laelapidae</taxon>
        <taxon>Tropilaelaps</taxon>
    </lineage>
</organism>
<dbReference type="AlphaFoldDB" id="A0A1V9X8S3"/>
<comment type="caution">
    <text evidence="12">The sequence shown here is derived from an EMBL/GenBank/DDBJ whole genome shotgun (WGS) entry which is preliminary data.</text>
</comment>